<keyword evidence="2" id="KW-1185">Reference proteome</keyword>
<accession>A0A8H3IUG7</accession>
<dbReference type="AlphaFoldDB" id="A0A8H3IUG7"/>
<sequence>MSLFSRLQGHFARIIQRLNMDEEARNRLDEERYQNLTDKERVAWMTAQSQKWRSPEQLPTCAETVFLDQFQSTESKSFFGKTREPMTIDDAWNELSLEKRAQYTAKAKKNEIHNAAELAKFHKRCPLSPSVEDLSSRWRSLSQRDGEIWLLTGQRRVALQQWKRYRCDHPSAFGGCPTPVPETPFRLMDLPFEMRREIFSCVLIRSCPVLQSPPDWSADELPGPVDVRIFTVSRQVFLEAVKVFYEVNTFSIHTGTRRYYKEIPLFTRQSTGNEGPRPSDSIKRVHVSFLILTNSIITDGFYFLWKRFCEFLRTCRSLRQVEITARRVQTSYEAFDEAIDLQLDKLIEILTSIRSTTRAVFSDVTTTEGPAQMPSSWRVRRVKGMMDYRGGGKEAGLSVHETQSSTG</sequence>
<dbReference type="EMBL" id="CAJPDR010000369">
    <property type="protein sequence ID" value="CAF9934105.1"/>
    <property type="molecule type" value="Genomic_DNA"/>
</dbReference>
<dbReference type="InterPro" id="IPR038883">
    <property type="entry name" value="AN11006-like"/>
</dbReference>
<gene>
    <name evidence="1" type="ORF">ALECFALPRED_005849</name>
</gene>
<evidence type="ECO:0000313" key="2">
    <source>
        <dbReference type="Proteomes" id="UP000664203"/>
    </source>
</evidence>
<evidence type="ECO:0000313" key="1">
    <source>
        <dbReference type="EMBL" id="CAF9934105.1"/>
    </source>
</evidence>
<name>A0A8H3IUG7_9LECA</name>
<dbReference type="Proteomes" id="UP000664203">
    <property type="component" value="Unassembled WGS sequence"/>
</dbReference>
<comment type="caution">
    <text evidence="1">The sequence shown here is derived from an EMBL/GenBank/DDBJ whole genome shotgun (WGS) entry which is preliminary data.</text>
</comment>
<dbReference type="OrthoDB" id="2951834at2759"/>
<dbReference type="PANTHER" id="PTHR42085">
    <property type="entry name" value="F-BOX DOMAIN-CONTAINING PROTEIN"/>
    <property type="match status" value="1"/>
</dbReference>
<reference evidence="1" key="1">
    <citation type="submission" date="2021-03" db="EMBL/GenBank/DDBJ databases">
        <authorList>
            <person name="Tagirdzhanova G."/>
        </authorList>
    </citation>
    <scope>NUCLEOTIDE SEQUENCE</scope>
</reference>
<organism evidence="1 2">
    <name type="scientific">Alectoria fallacina</name>
    <dbReference type="NCBI Taxonomy" id="1903189"/>
    <lineage>
        <taxon>Eukaryota</taxon>
        <taxon>Fungi</taxon>
        <taxon>Dikarya</taxon>
        <taxon>Ascomycota</taxon>
        <taxon>Pezizomycotina</taxon>
        <taxon>Lecanoromycetes</taxon>
        <taxon>OSLEUM clade</taxon>
        <taxon>Lecanoromycetidae</taxon>
        <taxon>Lecanorales</taxon>
        <taxon>Lecanorineae</taxon>
        <taxon>Parmeliaceae</taxon>
        <taxon>Alectoria</taxon>
    </lineage>
</organism>
<protein>
    <submittedName>
        <fullName evidence="1">Uncharacterized protein</fullName>
    </submittedName>
</protein>
<dbReference type="PANTHER" id="PTHR42085:SF4">
    <property type="entry name" value="F-BOX DOMAIN-CONTAINING PROTEIN"/>
    <property type="match status" value="1"/>
</dbReference>
<proteinExistence type="predicted"/>